<dbReference type="GO" id="GO:0005829">
    <property type="term" value="C:cytosol"/>
    <property type="evidence" value="ECO:0007669"/>
    <property type="project" value="TreeGrafter"/>
</dbReference>
<evidence type="ECO:0000256" key="3">
    <source>
        <dbReference type="ARBA" id="ARBA00023163"/>
    </source>
</evidence>
<protein>
    <submittedName>
        <fullName evidence="6">Crp/Fnr family transcriptional regulator</fullName>
    </submittedName>
</protein>
<dbReference type="EMBL" id="BMIP01000001">
    <property type="protein sequence ID" value="GGD58513.1"/>
    <property type="molecule type" value="Genomic_DNA"/>
</dbReference>
<dbReference type="InterPro" id="IPR000595">
    <property type="entry name" value="cNMP-bd_dom"/>
</dbReference>
<dbReference type="SUPFAM" id="SSF51206">
    <property type="entry name" value="cAMP-binding domain-like"/>
    <property type="match status" value="1"/>
</dbReference>
<accession>A0A916YSZ0</accession>
<dbReference type="PROSITE" id="PS50042">
    <property type="entry name" value="CNMP_BINDING_3"/>
    <property type="match status" value="1"/>
</dbReference>
<dbReference type="GO" id="GO:0003700">
    <property type="term" value="F:DNA-binding transcription factor activity"/>
    <property type="evidence" value="ECO:0007669"/>
    <property type="project" value="TreeGrafter"/>
</dbReference>
<evidence type="ECO:0000256" key="2">
    <source>
        <dbReference type="ARBA" id="ARBA00023125"/>
    </source>
</evidence>
<dbReference type="AlphaFoldDB" id="A0A916YSZ0"/>
<dbReference type="RefSeq" id="WP_172808142.1">
    <property type="nucleotide sequence ID" value="NZ_BMIP01000001.1"/>
</dbReference>
<sequence>MKSSQASVACTSCPLLACPGLIDASQERLVETQKFKQGEIALDKGGQAIIQGARSPQIYSVLSGVLIRFRLLDDGRRQIINFLFPGDLIGLQSMLDEPMTHGVEALTPARLCCFPRDGFLDFVGANPHLGYDIIWLAAKEEAALEEHLVALGQRNARERIAYLALFLIKRAEATCLAGDDHRLEMTVTQGQIADMLGLSLVHTNRSIQTLRKEGLVHWSLTEIVLPDPDAVANYVRYDPNLFVKRPFL</sequence>
<gene>
    <name evidence="6" type="ORF">GCM10010990_04750</name>
</gene>
<dbReference type="PROSITE" id="PS51063">
    <property type="entry name" value="HTH_CRP_2"/>
    <property type="match status" value="1"/>
</dbReference>
<keyword evidence="3" id="KW-0804">Transcription</keyword>
<reference evidence="6" key="1">
    <citation type="journal article" date="2014" name="Int. J. Syst. Evol. Microbiol.">
        <title>Complete genome sequence of Corynebacterium casei LMG S-19264T (=DSM 44701T), isolated from a smear-ripened cheese.</title>
        <authorList>
            <consortium name="US DOE Joint Genome Institute (JGI-PGF)"/>
            <person name="Walter F."/>
            <person name="Albersmeier A."/>
            <person name="Kalinowski J."/>
            <person name="Ruckert C."/>
        </authorList>
    </citation>
    <scope>NUCLEOTIDE SEQUENCE</scope>
    <source>
        <strain evidence="6">CGMCC 1.15360</strain>
    </source>
</reference>
<evidence type="ECO:0000259" key="4">
    <source>
        <dbReference type="PROSITE" id="PS50042"/>
    </source>
</evidence>
<feature type="domain" description="Cyclic nucleotide-binding" evidence="4">
    <location>
        <begin position="42"/>
        <end position="124"/>
    </location>
</feature>
<keyword evidence="1" id="KW-0805">Transcription regulation</keyword>
<name>A0A916YSZ0_9SPHN</name>
<dbReference type="Pfam" id="PF00027">
    <property type="entry name" value="cNMP_binding"/>
    <property type="match status" value="1"/>
</dbReference>
<dbReference type="GO" id="GO:0003677">
    <property type="term" value="F:DNA binding"/>
    <property type="evidence" value="ECO:0007669"/>
    <property type="project" value="UniProtKB-KW"/>
</dbReference>
<dbReference type="InterPro" id="IPR012318">
    <property type="entry name" value="HTH_CRP"/>
</dbReference>
<dbReference type="SMART" id="SM00419">
    <property type="entry name" value="HTH_CRP"/>
    <property type="match status" value="1"/>
</dbReference>
<keyword evidence="2" id="KW-0238">DNA-binding</keyword>
<dbReference type="InterPro" id="IPR050397">
    <property type="entry name" value="Env_Response_Regulators"/>
</dbReference>
<evidence type="ECO:0000313" key="6">
    <source>
        <dbReference type="EMBL" id="GGD58513.1"/>
    </source>
</evidence>
<proteinExistence type="predicted"/>
<organism evidence="6 7">
    <name type="scientific">Croceicoccus mobilis</name>
    <dbReference type="NCBI Taxonomy" id="1703339"/>
    <lineage>
        <taxon>Bacteria</taxon>
        <taxon>Pseudomonadati</taxon>
        <taxon>Pseudomonadota</taxon>
        <taxon>Alphaproteobacteria</taxon>
        <taxon>Sphingomonadales</taxon>
        <taxon>Erythrobacteraceae</taxon>
        <taxon>Croceicoccus</taxon>
    </lineage>
</organism>
<dbReference type="InterPro" id="IPR014710">
    <property type="entry name" value="RmlC-like_jellyroll"/>
</dbReference>
<dbReference type="SUPFAM" id="SSF46785">
    <property type="entry name" value="Winged helix' DNA-binding domain"/>
    <property type="match status" value="1"/>
</dbReference>
<dbReference type="Gene3D" id="2.60.120.10">
    <property type="entry name" value="Jelly Rolls"/>
    <property type="match status" value="1"/>
</dbReference>
<dbReference type="CDD" id="cd00038">
    <property type="entry name" value="CAP_ED"/>
    <property type="match status" value="1"/>
</dbReference>
<reference evidence="6" key="2">
    <citation type="submission" date="2020-09" db="EMBL/GenBank/DDBJ databases">
        <authorList>
            <person name="Sun Q."/>
            <person name="Zhou Y."/>
        </authorList>
    </citation>
    <scope>NUCLEOTIDE SEQUENCE</scope>
    <source>
        <strain evidence="6">CGMCC 1.15360</strain>
    </source>
</reference>
<evidence type="ECO:0000256" key="1">
    <source>
        <dbReference type="ARBA" id="ARBA00023015"/>
    </source>
</evidence>
<feature type="domain" description="HTH crp-type" evidence="5">
    <location>
        <begin position="154"/>
        <end position="229"/>
    </location>
</feature>
<dbReference type="Pfam" id="PF13545">
    <property type="entry name" value="HTH_Crp_2"/>
    <property type="match status" value="1"/>
</dbReference>
<dbReference type="InterPro" id="IPR018490">
    <property type="entry name" value="cNMP-bd_dom_sf"/>
</dbReference>
<comment type="caution">
    <text evidence="6">The sequence shown here is derived from an EMBL/GenBank/DDBJ whole genome shotgun (WGS) entry which is preliminary data.</text>
</comment>
<evidence type="ECO:0000313" key="7">
    <source>
        <dbReference type="Proteomes" id="UP000612349"/>
    </source>
</evidence>
<dbReference type="Gene3D" id="1.10.10.10">
    <property type="entry name" value="Winged helix-like DNA-binding domain superfamily/Winged helix DNA-binding domain"/>
    <property type="match status" value="1"/>
</dbReference>
<dbReference type="Proteomes" id="UP000612349">
    <property type="component" value="Unassembled WGS sequence"/>
</dbReference>
<dbReference type="PANTHER" id="PTHR24567:SF26">
    <property type="entry name" value="REGULATORY PROTEIN YEIL"/>
    <property type="match status" value="1"/>
</dbReference>
<dbReference type="PANTHER" id="PTHR24567">
    <property type="entry name" value="CRP FAMILY TRANSCRIPTIONAL REGULATORY PROTEIN"/>
    <property type="match status" value="1"/>
</dbReference>
<dbReference type="InterPro" id="IPR036388">
    <property type="entry name" value="WH-like_DNA-bd_sf"/>
</dbReference>
<keyword evidence="7" id="KW-1185">Reference proteome</keyword>
<dbReference type="InterPro" id="IPR036390">
    <property type="entry name" value="WH_DNA-bd_sf"/>
</dbReference>
<evidence type="ECO:0000259" key="5">
    <source>
        <dbReference type="PROSITE" id="PS51063"/>
    </source>
</evidence>
<dbReference type="SMART" id="SM00100">
    <property type="entry name" value="cNMP"/>
    <property type="match status" value="1"/>
</dbReference>